<name>A0ABD2MH31_9CUCU</name>
<keyword evidence="1" id="KW-0732">Signal</keyword>
<dbReference type="Pfam" id="PF01395">
    <property type="entry name" value="PBP_GOBP"/>
    <property type="match status" value="1"/>
</dbReference>
<dbReference type="EMBL" id="JABFTP020000001">
    <property type="protein sequence ID" value="KAL3265689.1"/>
    <property type="molecule type" value="Genomic_DNA"/>
</dbReference>
<organism evidence="2 3">
    <name type="scientific">Cryptolaemus montrouzieri</name>
    <dbReference type="NCBI Taxonomy" id="559131"/>
    <lineage>
        <taxon>Eukaryota</taxon>
        <taxon>Metazoa</taxon>
        <taxon>Ecdysozoa</taxon>
        <taxon>Arthropoda</taxon>
        <taxon>Hexapoda</taxon>
        <taxon>Insecta</taxon>
        <taxon>Pterygota</taxon>
        <taxon>Neoptera</taxon>
        <taxon>Endopterygota</taxon>
        <taxon>Coleoptera</taxon>
        <taxon>Polyphaga</taxon>
        <taxon>Cucujiformia</taxon>
        <taxon>Coccinelloidea</taxon>
        <taxon>Coccinellidae</taxon>
        <taxon>Scymninae</taxon>
        <taxon>Scymnini</taxon>
        <taxon>Cryptolaemus</taxon>
    </lineage>
</organism>
<dbReference type="AlphaFoldDB" id="A0ABD2MH31"/>
<proteinExistence type="predicted"/>
<dbReference type="Gene3D" id="1.10.238.20">
    <property type="entry name" value="Pheromone/general odorant binding protein domain"/>
    <property type="match status" value="1"/>
</dbReference>
<evidence type="ECO:0000313" key="3">
    <source>
        <dbReference type="Proteomes" id="UP001516400"/>
    </source>
</evidence>
<protein>
    <submittedName>
        <fullName evidence="2">Uncharacterized protein</fullName>
    </submittedName>
</protein>
<reference evidence="2 3" key="1">
    <citation type="journal article" date="2021" name="BMC Biol.">
        <title>Horizontally acquired antibacterial genes associated with adaptive radiation of ladybird beetles.</title>
        <authorList>
            <person name="Li H.S."/>
            <person name="Tang X.F."/>
            <person name="Huang Y.H."/>
            <person name="Xu Z.Y."/>
            <person name="Chen M.L."/>
            <person name="Du X.Y."/>
            <person name="Qiu B.Y."/>
            <person name="Chen P.T."/>
            <person name="Zhang W."/>
            <person name="Slipinski A."/>
            <person name="Escalona H.E."/>
            <person name="Waterhouse R.M."/>
            <person name="Zwick A."/>
            <person name="Pang H."/>
        </authorList>
    </citation>
    <scope>NUCLEOTIDE SEQUENCE [LARGE SCALE GENOMIC DNA]</scope>
    <source>
        <strain evidence="2">SYSU2018</strain>
    </source>
</reference>
<feature type="chain" id="PRO_5044893252" evidence="1">
    <location>
        <begin position="17"/>
        <end position="126"/>
    </location>
</feature>
<gene>
    <name evidence="2" type="ORF">HHI36_009892</name>
</gene>
<keyword evidence="3" id="KW-1185">Reference proteome</keyword>
<dbReference type="InterPro" id="IPR006170">
    <property type="entry name" value="PBP/GOBP"/>
</dbReference>
<dbReference type="SUPFAM" id="SSF47565">
    <property type="entry name" value="Insect pheromone/odorant-binding proteins"/>
    <property type="match status" value="1"/>
</dbReference>
<sequence>MLAIFLCLCLIHVIHAANHQHLDECVKSTGVKITPDVLRKLHEANKGGTFDINSIPQEMLCLPKCVLEKREVIDSKGKISIEKLKDEPVMKRIPNKKTFLDCMGKINVIGNCDDIKQVIQCRIDSQ</sequence>
<feature type="signal peptide" evidence="1">
    <location>
        <begin position="1"/>
        <end position="16"/>
    </location>
</feature>
<dbReference type="InterPro" id="IPR036728">
    <property type="entry name" value="PBP_GOBP_sf"/>
</dbReference>
<dbReference type="Proteomes" id="UP001516400">
    <property type="component" value="Unassembled WGS sequence"/>
</dbReference>
<accession>A0ABD2MH31</accession>
<dbReference type="CDD" id="cd23992">
    <property type="entry name" value="PBP_GOBP"/>
    <property type="match status" value="1"/>
</dbReference>
<comment type="caution">
    <text evidence="2">The sequence shown here is derived from an EMBL/GenBank/DDBJ whole genome shotgun (WGS) entry which is preliminary data.</text>
</comment>
<evidence type="ECO:0000256" key="1">
    <source>
        <dbReference type="SAM" id="SignalP"/>
    </source>
</evidence>
<evidence type="ECO:0000313" key="2">
    <source>
        <dbReference type="EMBL" id="KAL3265689.1"/>
    </source>
</evidence>